<dbReference type="InterPro" id="IPR050553">
    <property type="entry name" value="Thioredoxin_ResA/DsbE_sf"/>
</dbReference>
<dbReference type="PANTHER" id="PTHR42852">
    <property type="entry name" value="THIOL:DISULFIDE INTERCHANGE PROTEIN DSBE"/>
    <property type="match status" value="1"/>
</dbReference>
<evidence type="ECO:0000256" key="1">
    <source>
        <dbReference type="SAM" id="SignalP"/>
    </source>
</evidence>
<feature type="chain" id="PRO_5047035263" evidence="1">
    <location>
        <begin position="23"/>
        <end position="186"/>
    </location>
</feature>
<dbReference type="PROSITE" id="PS51257">
    <property type="entry name" value="PROKAR_LIPOPROTEIN"/>
    <property type="match status" value="1"/>
</dbReference>
<organism evidence="3 4">
    <name type="scientific">Archangium gephyra</name>
    <dbReference type="NCBI Taxonomy" id="48"/>
    <lineage>
        <taxon>Bacteria</taxon>
        <taxon>Pseudomonadati</taxon>
        <taxon>Myxococcota</taxon>
        <taxon>Myxococcia</taxon>
        <taxon>Myxococcales</taxon>
        <taxon>Cystobacterineae</taxon>
        <taxon>Archangiaceae</taxon>
        <taxon>Archangium</taxon>
    </lineage>
</organism>
<feature type="domain" description="Thioredoxin" evidence="2">
    <location>
        <begin position="27"/>
        <end position="181"/>
    </location>
</feature>
<comment type="caution">
    <text evidence="3">The sequence shown here is derived from an EMBL/GenBank/DDBJ whole genome shotgun (WGS) entry which is preliminary data.</text>
</comment>
<dbReference type="InterPro" id="IPR000866">
    <property type="entry name" value="AhpC/TSA"/>
</dbReference>
<evidence type="ECO:0000313" key="4">
    <source>
        <dbReference type="Proteomes" id="UP000256345"/>
    </source>
</evidence>
<gene>
    <name evidence="3" type="ORF">ATI61_103279</name>
</gene>
<reference evidence="3 4" key="1">
    <citation type="submission" date="2018-08" db="EMBL/GenBank/DDBJ databases">
        <title>Genomic Encyclopedia of Archaeal and Bacterial Type Strains, Phase II (KMG-II): from individual species to whole genera.</title>
        <authorList>
            <person name="Goeker M."/>
        </authorList>
    </citation>
    <scope>NUCLEOTIDE SEQUENCE [LARGE SCALE GENOMIC DNA]</scope>
    <source>
        <strain evidence="3 4">DSM 2261</strain>
    </source>
</reference>
<dbReference type="PROSITE" id="PS51352">
    <property type="entry name" value="THIOREDOXIN_2"/>
    <property type="match status" value="1"/>
</dbReference>
<dbReference type="Gene3D" id="3.40.30.10">
    <property type="entry name" value="Glutaredoxin"/>
    <property type="match status" value="1"/>
</dbReference>
<keyword evidence="4" id="KW-1185">Reference proteome</keyword>
<dbReference type="GO" id="GO:0016853">
    <property type="term" value="F:isomerase activity"/>
    <property type="evidence" value="ECO:0007669"/>
    <property type="project" value="UniProtKB-KW"/>
</dbReference>
<feature type="signal peptide" evidence="1">
    <location>
        <begin position="1"/>
        <end position="22"/>
    </location>
</feature>
<dbReference type="EMBL" id="QUMU01000003">
    <property type="protein sequence ID" value="REG34385.1"/>
    <property type="molecule type" value="Genomic_DNA"/>
</dbReference>
<evidence type="ECO:0000313" key="3">
    <source>
        <dbReference type="EMBL" id="REG34385.1"/>
    </source>
</evidence>
<accession>A0ABX9K693</accession>
<dbReference type="PANTHER" id="PTHR42852:SF17">
    <property type="entry name" value="THIOREDOXIN-LIKE PROTEIN HI_1115"/>
    <property type="match status" value="1"/>
</dbReference>
<dbReference type="InterPro" id="IPR013766">
    <property type="entry name" value="Thioredoxin_domain"/>
</dbReference>
<dbReference type="Pfam" id="PF00578">
    <property type="entry name" value="AhpC-TSA"/>
    <property type="match status" value="1"/>
</dbReference>
<keyword evidence="1" id="KW-0732">Signal</keyword>
<dbReference type="SUPFAM" id="SSF52833">
    <property type="entry name" value="Thioredoxin-like"/>
    <property type="match status" value="1"/>
</dbReference>
<sequence>MSPMRSFRLALAVLALSGCAQKMPSLTAPGLAASSAALESSEPTPLDFTVKRYPGGEPHAIASDRGSVVLLDVWATWCEPCKDALPMYQDLAKHYAARGLKVYALNVDEDTRAVAPFLEETKVTLPVLLDANAAVSEKVLRVRGMPTTVLLDRQGRVRYVHEGFAEEYLSKYQAEIEELLAEPAKK</sequence>
<protein>
    <submittedName>
        <fullName evidence="3">Thiol-disulfide isomerase/thioredoxin</fullName>
    </submittedName>
</protein>
<dbReference type="Proteomes" id="UP000256345">
    <property type="component" value="Unassembled WGS sequence"/>
</dbReference>
<dbReference type="InterPro" id="IPR036249">
    <property type="entry name" value="Thioredoxin-like_sf"/>
</dbReference>
<name>A0ABX9K693_9BACT</name>
<keyword evidence="3" id="KW-0413">Isomerase</keyword>
<dbReference type="CDD" id="cd02966">
    <property type="entry name" value="TlpA_like_family"/>
    <property type="match status" value="1"/>
</dbReference>
<evidence type="ECO:0000259" key="2">
    <source>
        <dbReference type="PROSITE" id="PS51352"/>
    </source>
</evidence>
<proteinExistence type="predicted"/>